<reference evidence="1 2" key="1">
    <citation type="submission" date="2022-09" db="EMBL/GenBank/DDBJ databases">
        <authorList>
            <person name="Palmer J.M."/>
        </authorList>
    </citation>
    <scope>NUCLEOTIDE SEQUENCE [LARGE SCALE GENOMIC DNA]</scope>
    <source>
        <strain evidence="1 2">DSM 7382</strain>
    </source>
</reference>
<evidence type="ECO:0000313" key="1">
    <source>
        <dbReference type="EMBL" id="KAK7681604.1"/>
    </source>
</evidence>
<dbReference type="EMBL" id="JASBNA010000040">
    <property type="protein sequence ID" value="KAK7681604.1"/>
    <property type="molecule type" value="Genomic_DNA"/>
</dbReference>
<accession>A0AAW0FRC1</accession>
<evidence type="ECO:0000313" key="2">
    <source>
        <dbReference type="Proteomes" id="UP001385951"/>
    </source>
</evidence>
<gene>
    <name evidence="1" type="ORF">QCA50_015337</name>
</gene>
<name>A0AAW0FRC1_9APHY</name>
<proteinExistence type="predicted"/>
<comment type="caution">
    <text evidence="1">The sequence shown here is derived from an EMBL/GenBank/DDBJ whole genome shotgun (WGS) entry which is preliminary data.</text>
</comment>
<dbReference type="Proteomes" id="UP001385951">
    <property type="component" value="Unassembled WGS sequence"/>
</dbReference>
<sequence>MSLCFAMCTRGANFTSADGHQYNTSLFSAFVGILLSDILQPAMWCLHNQCFQTFQFALDLVYDGMLSSCGTLLSSSPTRIANISSNDDVTSSIALMFPI</sequence>
<dbReference type="AlphaFoldDB" id="A0AAW0FRC1"/>
<protein>
    <submittedName>
        <fullName evidence="1">Uncharacterized protein</fullName>
    </submittedName>
</protein>
<organism evidence="1 2">
    <name type="scientific">Cerrena zonata</name>
    <dbReference type="NCBI Taxonomy" id="2478898"/>
    <lineage>
        <taxon>Eukaryota</taxon>
        <taxon>Fungi</taxon>
        <taxon>Dikarya</taxon>
        <taxon>Basidiomycota</taxon>
        <taxon>Agaricomycotina</taxon>
        <taxon>Agaricomycetes</taxon>
        <taxon>Polyporales</taxon>
        <taxon>Cerrenaceae</taxon>
        <taxon>Cerrena</taxon>
    </lineage>
</organism>
<keyword evidence="2" id="KW-1185">Reference proteome</keyword>